<keyword evidence="2" id="KW-1185">Reference proteome</keyword>
<dbReference type="Pfam" id="PF14223">
    <property type="entry name" value="Retrotran_gag_2"/>
    <property type="match status" value="1"/>
</dbReference>
<evidence type="ECO:0000313" key="1">
    <source>
        <dbReference type="EMBL" id="KAK5770992.1"/>
    </source>
</evidence>
<comment type="caution">
    <text evidence="1">The sequence shown here is derived from an EMBL/GenBank/DDBJ whole genome shotgun (WGS) entry which is preliminary data.</text>
</comment>
<proteinExistence type="predicted"/>
<name>A0ABR0MD05_GOSAR</name>
<dbReference type="Proteomes" id="UP001358586">
    <property type="component" value="Chromosome 13"/>
</dbReference>
<protein>
    <submittedName>
        <fullName evidence="1">Uncharacterized protein</fullName>
    </submittedName>
</protein>
<gene>
    <name evidence="1" type="ORF">PVK06_047159</name>
</gene>
<sequence length="61" mass="7113">MNKSKVGILTLNYEIFKMKLEEDIKTMFDRFTIIINGLKSCGKTYPNEEVVRKMLQSLPKS</sequence>
<reference evidence="1 2" key="1">
    <citation type="submission" date="2023-03" db="EMBL/GenBank/DDBJ databases">
        <title>WGS of Gossypium arboreum.</title>
        <authorList>
            <person name="Yu D."/>
        </authorList>
    </citation>
    <scope>NUCLEOTIDE SEQUENCE [LARGE SCALE GENOMIC DNA]</scope>
    <source>
        <tissue evidence="1">Leaf</tissue>
    </source>
</reference>
<evidence type="ECO:0000313" key="2">
    <source>
        <dbReference type="Proteomes" id="UP001358586"/>
    </source>
</evidence>
<organism evidence="1 2">
    <name type="scientific">Gossypium arboreum</name>
    <name type="common">Tree cotton</name>
    <name type="synonym">Gossypium nanking</name>
    <dbReference type="NCBI Taxonomy" id="29729"/>
    <lineage>
        <taxon>Eukaryota</taxon>
        <taxon>Viridiplantae</taxon>
        <taxon>Streptophyta</taxon>
        <taxon>Embryophyta</taxon>
        <taxon>Tracheophyta</taxon>
        <taxon>Spermatophyta</taxon>
        <taxon>Magnoliopsida</taxon>
        <taxon>eudicotyledons</taxon>
        <taxon>Gunneridae</taxon>
        <taxon>Pentapetalae</taxon>
        <taxon>rosids</taxon>
        <taxon>malvids</taxon>
        <taxon>Malvales</taxon>
        <taxon>Malvaceae</taxon>
        <taxon>Malvoideae</taxon>
        <taxon>Gossypium</taxon>
    </lineage>
</organism>
<accession>A0ABR0MD05</accession>
<dbReference type="EMBL" id="JARKNE010000013">
    <property type="protein sequence ID" value="KAK5770992.1"/>
    <property type="molecule type" value="Genomic_DNA"/>
</dbReference>